<sequence length="116" mass="12875">MPRHVRFASRLCFRLSGWAELARALGLICFYDEACAGLGQFFGQLKPAEKNLKKVRESQSPTSLQIMLCSSEDSKNLADLLEDRPRLFASQASRESSIATGTQRGNCPQSYPAIPH</sequence>
<dbReference type="EMBL" id="CAJGYM010000008">
    <property type="protein sequence ID" value="CAD6188115.1"/>
    <property type="molecule type" value="Genomic_DNA"/>
</dbReference>
<evidence type="ECO:0000313" key="3">
    <source>
        <dbReference type="EMBL" id="CAD6188115.1"/>
    </source>
</evidence>
<feature type="chain" id="PRO_5035870220" evidence="2">
    <location>
        <begin position="25"/>
        <end position="116"/>
    </location>
</feature>
<dbReference type="AlphaFoldDB" id="A0A8S1GXR6"/>
<accession>A0A8S1GXR6</accession>
<organism evidence="3 4">
    <name type="scientific">Caenorhabditis auriculariae</name>
    <dbReference type="NCBI Taxonomy" id="2777116"/>
    <lineage>
        <taxon>Eukaryota</taxon>
        <taxon>Metazoa</taxon>
        <taxon>Ecdysozoa</taxon>
        <taxon>Nematoda</taxon>
        <taxon>Chromadorea</taxon>
        <taxon>Rhabditida</taxon>
        <taxon>Rhabditina</taxon>
        <taxon>Rhabditomorpha</taxon>
        <taxon>Rhabditoidea</taxon>
        <taxon>Rhabditidae</taxon>
        <taxon>Peloderinae</taxon>
        <taxon>Caenorhabditis</taxon>
    </lineage>
</organism>
<name>A0A8S1GXR6_9PELO</name>
<dbReference type="Proteomes" id="UP000835052">
    <property type="component" value="Unassembled WGS sequence"/>
</dbReference>
<feature type="region of interest" description="Disordered" evidence="1">
    <location>
        <begin position="91"/>
        <end position="116"/>
    </location>
</feature>
<reference evidence="3" key="1">
    <citation type="submission" date="2020-10" db="EMBL/GenBank/DDBJ databases">
        <authorList>
            <person name="Kikuchi T."/>
        </authorList>
    </citation>
    <scope>NUCLEOTIDE SEQUENCE</scope>
    <source>
        <strain evidence="3">NKZ352</strain>
    </source>
</reference>
<protein>
    <submittedName>
        <fullName evidence="3">Uncharacterized protein</fullName>
    </submittedName>
</protein>
<feature type="compositionally biased region" description="Polar residues" evidence="1">
    <location>
        <begin position="91"/>
        <end position="109"/>
    </location>
</feature>
<keyword evidence="2" id="KW-0732">Signal</keyword>
<evidence type="ECO:0000256" key="2">
    <source>
        <dbReference type="SAM" id="SignalP"/>
    </source>
</evidence>
<proteinExistence type="predicted"/>
<evidence type="ECO:0000256" key="1">
    <source>
        <dbReference type="SAM" id="MobiDB-lite"/>
    </source>
</evidence>
<evidence type="ECO:0000313" key="4">
    <source>
        <dbReference type="Proteomes" id="UP000835052"/>
    </source>
</evidence>
<keyword evidence="4" id="KW-1185">Reference proteome</keyword>
<gene>
    <name evidence="3" type="ORF">CAUJ_LOCUS4034</name>
</gene>
<comment type="caution">
    <text evidence="3">The sequence shown here is derived from an EMBL/GenBank/DDBJ whole genome shotgun (WGS) entry which is preliminary data.</text>
</comment>
<feature type="signal peptide" evidence="2">
    <location>
        <begin position="1"/>
        <end position="24"/>
    </location>
</feature>